<evidence type="ECO:0000313" key="3">
    <source>
        <dbReference type="Proteomes" id="UP000422232"/>
    </source>
</evidence>
<name>A0A9Q5YHM7_PISSA</name>
<feature type="region of interest" description="Disordered" evidence="1">
    <location>
        <begin position="59"/>
        <end position="104"/>
    </location>
</feature>
<gene>
    <name evidence="2" type="ORF">Psal009_00462</name>
</gene>
<dbReference type="GeneID" id="66742582"/>
<sequence>MKVTLNLGDLDVKAKGMTFEIKDGSKKFGTLAVSSSGITLNNKKITWKKLGEILDDDKPAKKSVTSKTTTKKASSKKVVAKKPKEKKTTTTKKVGLSKGSKNKL</sequence>
<accession>A0A9Q5YHM7</accession>
<keyword evidence="3" id="KW-1185">Reference proteome</keyword>
<dbReference type="RefSeq" id="WP_016212150.1">
    <property type="nucleotide sequence ID" value="NZ_CP013761.1"/>
</dbReference>
<reference evidence="2 3" key="1">
    <citation type="submission" date="2019-04" db="EMBL/GenBank/DDBJ databases">
        <title>Complete genome sequencing of Piscirickettsia salmonis strain Psal-009.</title>
        <authorList>
            <person name="Schober I."/>
            <person name="Bunk B."/>
            <person name="Sproer C."/>
            <person name="Carril G.P."/>
            <person name="Riedel T."/>
            <person name="Flores-Herrera P.A."/>
            <person name="Nourdin-Galindo G."/>
            <person name="Marshall S.H."/>
            <person name="Overmann J."/>
        </authorList>
    </citation>
    <scope>NUCLEOTIDE SEQUENCE [LARGE SCALE GENOMIC DNA]</scope>
    <source>
        <strain evidence="2 3">Psal-009</strain>
    </source>
</reference>
<dbReference type="AlphaFoldDB" id="A0A9Q5YHM7"/>
<dbReference type="Proteomes" id="UP000422232">
    <property type="component" value="Chromosome"/>
</dbReference>
<protein>
    <submittedName>
        <fullName evidence="2">Uncharacterized protein</fullName>
    </submittedName>
</protein>
<evidence type="ECO:0000256" key="1">
    <source>
        <dbReference type="SAM" id="MobiDB-lite"/>
    </source>
</evidence>
<feature type="compositionally biased region" description="Basic residues" evidence="1">
    <location>
        <begin position="69"/>
        <end position="85"/>
    </location>
</feature>
<organism evidence="2 3">
    <name type="scientific">Piscirickettsia salmonis</name>
    <dbReference type="NCBI Taxonomy" id="1238"/>
    <lineage>
        <taxon>Bacteria</taxon>
        <taxon>Pseudomonadati</taxon>
        <taxon>Pseudomonadota</taxon>
        <taxon>Gammaproteobacteria</taxon>
        <taxon>Thiotrichales</taxon>
        <taxon>Piscirickettsiaceae</taxon>
        <taxon>Piscirickettsia</taxon>
    </lineage>
</organism>
<evidence type="ECO:0000313" key="2">
    <source>
        <dbReference type="EMBL" id="QGO04593.1"/>
    </source>
</evidence>
<feature type="compositionally biased region" description="Low complexity" evidence="1">
    <location>
        <begin position="91"/>
        <end position="104"/>
    </location>
</feature>
<proteinExistence type="predicted"/>
<dbReference type="EMBL" id="CP038908">
    <property type="protein sequence ID" value="QGO04593.1"/>
    <property type="molecule type" value="Genomic_DNA"/>
</dbReference>